<evidence type="ECO:0000313" key="25">
    <source>
        <dbReference type="Proteomes" id="UP000323671"/>
    </source>
</evidence>
<dbReference type="PANTHER" id="PTHR33751:SF1">
    <property type="entry name" value="CBB3-TYPE CYTOCHROME C OXIDASE SUBUNIT FIXP"/>
    <property type="match status" value="1"/>
</dbReference>
<dbReference type="SUPFAM" id="SSF46626">
    <property type="entry name" value="Cytochrome c"/>
    <property type="match status" value="2"/>
</dbReference>
<evidence type="ECO:0000256" key="12">
    <source>
        <dbReference type="ARBA" id="ARBA00022781"/>
    </source>
</evidence>
<evidence type="ECO:0000256" key="22">
    <source>
        <dbReference type="SAM" id="Phobius"/>
    </source>
</evidence>
<feature type="domain" description="Cytochrome c" evidence="23">
    <location>
        <begin position="220"/>
        <end position="301"/>
    </location>
</feature>
<dbReference type="GO" id="GO:0020037">
    <property type="term" value="F:heme binding"/>
    <property type="evidence" value="ECO:0007669"/>
    <property type="project" value="InterPro"/>
</dbReference>
<dbReference type="UniPathway" id="UPA00705"/>
<dbReference type="GO" id="GO:0046872">
    <property type="term" value="F:metal ion binding"/>
    <property type="evidence" value="ECO:0007669"/>
    <property type="project" value="UniProtKB-KW"/>
</dbReference>
<evidence type="ECO:0000256" key="20">
    <source>
        <dbReference type="PIRSR" id="PIRSR000006-1"/>
    </source>
</evidence>
<evidence type="ECO:0000256" key="18">
    <source>
        <dbReference type="ARBA" id="ARBA00023136"/>
    </source>
</evidence>
<keyword evidence="5 19" id="KW-1003">Cell membrane</keyword>
<comment type="subunit">
    <text evidence="19">Component of the cbb3-type cytochrome c oxidase.</text>
</comment>
<keyword evidence="10 19" id="KW-0479">Metal-binding</keyword>
<evidence type="ECO:0000256" key="19">
    <source>
        <dbReference type="PIRNR" id="PIRNR000006"/>
    </source>
</evidence>
<evidence type="ECO:0000256" key="13">
    <source>
        <dbReference type="ARBA" id="ARBA00022982"/>
    </source>
</evidence>
<evidence type="ECO:0000256" key="17">
    <source>
        <dbReference type="ARBA" id="ARBA00023065"/>
    </source>
</evidence>
<comment type="cofactor">
    <cofactor evidence="19 21">
        <name>heme c</name>
        <dbReference type="ChEBI" id="CHEBI:61717"/>
    </cofactor>
    <text evidence="19 21">Binds 2 heme C groups per subunit.</text>
</comment>
<keyword evidence="15 19" id="KW-0560">Oxidoreductase</keyword>
<dbReference type="PROSITE" id="PS51007">
    <property type="entry name" value="CYTC"/>
    <property type="match status" value="2"/>
</dbReference>
<keyword evidence="25" id="KW-1185">Reference proteome</keyword>
<dbReference type="Gene3D" id="1.10.760.10">
    <property type="entry name" value="Cytochrome c-like domain"/>
    <property type="match status" value="2"/>
</dbReference>
<dbReference type="InterPro" id="IPR050597">
    <property type="entry name" value="Cytochrome_c_Oxidase_Subunit"/>
</dbReference>
<feature type="transmembrane region" description="Helical" evidence="22">
    <location>
        <begin position="9"/>
        <end position="29"/>
    </location>
</feature>
<feature type="binding site" description="axial binding residue" evidence="20">
    <location>
        <position position="278"/>
    </location>
    <ligand>
        <name>heme c</name>
        <dbReference type="ChEBI" id="CHEBI:61717"/>
        <label>1</label>
    </ligand>
    <ligandPart>
        <name>Fe</name>
        <dbReference type="ChEBI" id="CHEBI:18248"/>
    </ligandPart>
</feature>
<feature type="binding site" description="axial binding residue" evidence="20">
    <location>
        <position position="147"/>
    </location>
    <ligand>
        <name>heme c</name>
        <dbReference type="ChEBI" id="CHEBI:61717"/>
        <label>1</label>
    </ligand>
    <ligandPart>
        <name>Fe</name>
        <dbReference type="ChEBI" id="CHEBI:18248"/>
    </ligandPart>
</feature>
<comment type="similarity">
    <text evidence="3 19">Belongs to the CcoP / FixP family.</text>
</comment>
<dbReference type="RefSeq" id="WP_149424953.1">
    <property type="nucleotide sequence ID" value="NZ_CP022579.1"/>
</dbReference>
<evidence type="ECO:0000256" key="5">
    <source>
        <dbReference type="ARBA" id="ARBA00022475"/>
    </source>
</evidence>
<feature type="domain" description="Cytochrome c" evidence="23">
    <location>
        <begin position="130"/>
        <end position="213"/>
    </location>
</feature>
<keyword evidence="14 22" id="KW-1133">Transmembrane helix</keyword>
<protein>
    <recommendedName>
        <fullName evidence="19">Cbb3-type cytochrome c oxidase subunit</fullName>
    </recommendedName>
</protein>
<dbReference type="GO" id="GO:0006119">
    <property type="term" value="P:oxidative phosphorylation"/>
    <property type="evidence" value="ECO:0007669"/>
    <property type="project" value="UniProtKB-UniPathway"/>
</dbReference>
<feature type="binding site" description="covalent" evidence="21">
    <location>
        <position position="236"/>
    </location>
    <ligand>
        <name>heme c</name>
        <dbReference type="ChEBI" id="CHEBI:61717"/>
        <label>2</label>
    </ligand>
</feature>
<keyword evidence="12 19" id="KW-0375">Hydrogen ion transport</keyword>
<dbReference type="PANTHER" id="PTHR33751">
    <property type="entry name" value="CBB3-TYPE CYTOCHROME C OXIDASE SUBUNIT FIXP"/>
    <property type="match status" value="1"/>
</dbReference>
<keyword evidence="8 19" id="KW-0679">Respiratory chain</keyword>
<evidence type="ECO:0000256" key="15">
    <source>
        <dbReference type="ARBA" id="ARBA00023002"/>
    </source>
</evidence>
<keyword evidence="9 22" id="KW-0812">Transmembrane</keyword>
<feature type="transmembrane region" description="Helical" evidence="22">
    <location>
        <begin position="62"/>
        <end position="81"/>
    </location>
</feature>
<keyword evidence="17 19" id="KW-0406">Ion transport</keyword>
<comment type="pathway">
    <text evidence="2 19">Energy metabolism; oxidative phosphorylation.</text>
</comment>
<evidence type="ECO:0000256" key="6">
    <source>
        <dbReference type="ARBA" id="ARBA00022519"/>
    </source>
</evidence>
<evidence type="ECO:0000256" key="14">
    <source>
        <dbReference type="ARBA" id="ARBA00022989"/>
    </source>
</evidence>
<name>A0A5C1E7M5_9RHOO</name>
<dbReference type="EMBL" id="CP022579">
    <property type="protein sequence ID" value="QEL64297.1"/>
    <property type="molecule type" value="Genomic_DNA"/>
</dbReference>
<dbReference type="InterPro" id="IPR032858">
    <property type="entry name" value="CcoP_N"/>
</dbReference>
<dbReference type="Pfam" id="PF13442">
    <property type="entry name" value="Cytochrome_CBB3"/>
    <property type="match status" value="2"/>
</dbReference>
<dbReference type="KEGG" id="otr:OTERR_08210"/>
<keyword evidence="16 19" id="KW-0408">Iron</keyword>
<dbReference type="Proteomes" id="UP000323671">
    <property type="component" value="Chromosome"/>
</dbReference>
<dbReference type="AlphaFoldDB" id="A0A5C1E7M5"/>
<evidence type="ECO:0000256" key="1">
    <source>
        <dbReference type="ARBA" id="ARBA00004533"/>
    </source>
</evidence>
<dbReference type="GO" id="GO:1902600">
    <property type="term" value="P:proton transmembrane transport"/>
    <property type="evidence" value="ECO:0007669"/>
    <property type="project" value="UniProtKB-KW"/>
</dbReference>
<comment type="subcellular location">
    <subcellularLocation>
        <location evidence="1 19">Cell inner membrane</location>
    </subcellularLocation>
</comment>
<feature type="binding site" description="covalent" evidence="21">
    <location>
        <position position="233"/>
    </location>
    <ligand>
        <name>heme c</name>
        <dbReference type="ChEBI" id="CHEBI:61717"/>
        <label>2</label>
    </ligand>
</feature>
<feature type="binding site" description="axial binding residue" evidence="20">
    <location>
        <position position="237"/>
    </location>
    <ligand>
        <name>heme c</name>
        <dbReference type="ChEBI" id="CHEBI:61717"/>
        <label>2</label>
    </ligand>
    <ligandPart>
        <name>Fe</name>
        <dbReference type="ChEBI" id="CHEBI:18248"/>
    </ligandPart>
</feature>
<feature type="binding site" description="covalent" evidence="21">
    <location>
        <position position="143"/>
    </location>
    <ligand>
        <name>heme c</name>
        <dbReference type="ChEBI" id="CHEBI:61717"/>
        <label>1</label>
    </ligand>
</feature>
<dbReference type="InterPro" id="IPR004678">
    <property type="entry name" value="Cyt_c_oxidase_cbb3_su3"/>
</dbReference>
<evidence type="ECO:0000313" key="24">
    <source>
        <dbReference type="EMBL" id="QEL64297.1"/>
    </source>
</evidence>
<feature type="binding site" description="covalent" evidence="21">
    <location>
        <position position="146"/>
    </location>
    <ligand>
        <name>heme c</name>
        <dbReference type="ChEBI" id="CHEBI:61717"/>
        <label>1</label>
    </ligand>
</feature>
<dbReference type="NCBIfam" id="TIGR00782">
    <property type="entry name" value="ccoP"/>
    <property type="match status" value="1"/>
</dbReference>
<evidence type="ECO:0000256" key="8">
    <source>
        <dbReference type="ARBA" id="ARBA00022660"/>
    </source>
</evidence>
<evidence type="ECO:0000256" key="3">
    <source>
        <dbReference type="ARBA" id="ARBA00006113"/>
    </source>
</evidence>
<keyword evidence="6 19" id="KW-0997">Cell inner membrane</keyword>
<dbReference type="Pfam" id="PF14715">
    <property type="entry name" value="FixP_N"/>
    <property type="match status" value="1"/>
</dbReference>
<keyword evidence="13 19" id="KW-0249">Electron transport</keyword>
<evidence type="ECO:0000256" key="9">
    <source>
        <dbReference type="ARBA" id="ARBA00022692"/>
    </source>
</evidence>
<keyword evidence="7 19" id="KW-0349">Heme</keyword>
<keyword evidence="11" id="KW-0677">Repeat</keyword>
<feature type="binding site" description="axial binding residue" evidence="20">
    <location>
        <position position="186"/>
    </location>
    <ligand>
        <name>heme c</name>
        <dbReference type="ChEBI" id="CHEBI:61717"/>
        <label>2</label>
    </ligand>
    <ligandPart>
        <name>Fe</name>
        <dbReference type="ChEBI" id="CHEBI:18248"/>
    </ligandPart>
</feature>
<evidence type="ECO:0000256" key="11">
    <source>
        <dbReference type="ARBA" id="ARBA00022737"/>
    </source>
</evidence>
<dbReference type="Gene3D" id="6.10.280.130">
    <property type="match status" value="1"/>
</dbReference>
<evidence type="ECO:0000256" key="4">
    <source>
        <dbReference type="ARBA" id="ARBA00022448"/>
    </source>
</evidence>
<dbReference type="GO" id="GO:0016491">
    <property type="term" value="F:oxidoreductase activity"/>
    <property type="evidence" value="ECO:0007669"/>
    <property type="project" value="UniProtKB-KW"/>
</dbReference>
<dbReference type="GO" id="GO:0005886">
    <property type="term" value="C:plasma membrane"/>
    <property type="evidence" value="ECO:0007669"/>
    <property type="project" value="UniProtKB-SubCell"/>
</dbReference>
<accession>A0A5C1E7M5</accession>
<dbReference type="GO" id="GO:0009055">
    <property type="term" value="F:electron transfer activity"/>
    <property type="evidence" value="ECO:0007669"/>
    <property type="project" value="InterPro"/>
</dbReference>
<comment type="function">
    <text evidence="19">C-type cytochrome. Part of the cbb3-type cytochrome c oxidase complex.</text>
</comment>
<evidence type="ECO:0000256" key="21">
    <source>
        <dbReference type="PIRSR" id="PIRSR000006-2"/>
    </source>
</evidence>
<evidence type="ECO:0000256" key="7">
    <source>
        <dbReference type="ARBA" id="ARBA00022617"/>
    </source>
</evidence>
<gene>
    <name evidence="24" type="primary">ccoP</name>
    <name evidence="24" type="ORF">OTERR_08210</name>
</gene>
<organism evidence="24 25">
    <name type="scientific">Oryzomicrobium terrae</name>
    <dbReference type="NCBI Taxonomy" id="1735038"/>
    <lineage>
        <taxon>Bacteria</taxon>
        <taxon>Pseudomonadati</taxon>
        <taxon>Pseudomonadota</taxon>
        <taxon>Betaproteobacteria</taxon>
        <taxon>Rhodocyclales</taxon>
        <taxon>Rhodocyclaceae</taxon>
        <taxon>Oryzomicrobium</taxon>
    </lineage>
</organism>
<evidence type="ECO:0000259" key="23">
    <source>
        <dbReference type="PROSITE" id="PS51007"/>
    </source>
</evidence>
<keyword evidence="18 19" id="KW-0472">Membrane</keyword>
<dbReference type="PIRSF" id="PIRSF000006">
    <property type="entry name" value="Cbb3-Cox_fixP"/>
    <property type="match status" value="1"/>
</dbReference>
<dbReference type="InterPro" id="IPR038414">
    <property type="entry name" value="CcoP_N_sf"/>
</dbReference>
<dbReference type="InterPro" id="IPR009056">
    <property type="entry name" value="Cyt_c-like_dom"/>
</dbReference>
<evidence type="ECO:0000256" key="10">
    <source>
        <dbReference type="ARBA" id="ARBA00022723"/>
    </source>
</evidence>
<sequence length="308" mass="33687">MSDFVSEFWNFYVVGIVLASVIACGVVLWSQSKVKVAGGKVETTGHVWDETLEEYNNPLPRWWMWLFYITVVFALVYLVLYPGLGRFQGILGWSSVGQYKTEVQKADAQYGPIYDKFAKMSLNEVAGNKEAMEMGKRLFLTYCMQCHGSDARGSKGFPNLTDADWQWGGDHETIKTTIAEGRVAMMPAYGGQPDVIGGEAGAKEVANYVRSLSGLSNDSALAAKGKEKFEKVCVACHGADGKGMTALGAPNLTDKVWLYGSSEATIVETITKGRANRMPAWKEFLGDAKVHILTAYVLSQSGNAGEKK</sequence>
<reference evidence="24 25" key="1">
    <citation type="submission" date="2017-07" db="EMBL/GenBank/DDBJ databases">
        <title>Complete genome sequence of Oryzomicrobium terrae TPP412.</title>
        <authorList>
            <person name="Chiu L.-W."/>
            <person name="Lo K.-J."/>
            <person name="Tsai Y.-M."/>
            <person name="Lin S.-S."/>
            <person name="Kuo C.-H."/>
            <person name="Liu C.-T."/>
        </authorList>
    </citation>
    <scope>NUCLEOTIDE SEQUENCE [LARGE SCALE GENOMIC DNA]</scope>
    <source>
        <strain evidence="24 25">TPP412</strain>
    </source>
</reference>
<proteinExistence type="inferred from homology"/>
<evidence type="ECO:0000256" key="16">
    <source>
        <dbReference type="ARBA" id="ARBA00023004"/>
    </source>
</evidence>
<evidence type="ECO:0000256" key="2">
    <source>
        <dbReference type="ARBA" id="ARBA00004673"/>
    </source>
</evidence>
<keyword evidence="4 19" id="KW-0813">Transport</keyword>
<dbReference type="InterPro" id="IPR036909">
    <property type="entry name" value="Cyt_c-like_dom_sf"/>
</dbReference>